<evidence type="ECO:0000313" key="2">
    <source>
        <dbReference type="Proteomes" id="UP001458880"/>
    </source>
</evidence>
<organism evidence="1 2">
    <name type="scientific">Popillia japonica</name>
    <name type="common">Japanese beetle</name>
    <dbReference type="NCBI Taxonomy" id="7064"/>
    <lineage>
        <taxon>Eukaryota</taxon>
        <taxon>Metazoa</taxon>
        <taxon>Ecdysozoa</taxon>
        <taxon>Arthropoda</taxon>
        <taxon>Hexapoda</taxon>
        <taxon>Insecta</taxon>
        <taxon>Pterygota</taxon>
        <taxon>Neoptera</taxon>
        <taxon>Endopterygota</taxon>
        <taxon>Coleoptera</taxon>
        <taxon>Polyphaga</taxon>
        <taxon>Scarabaeiformia</taxon>
        <taxon>Scarabaeidae</taxon>
        <taxon>Rutelinae</taxon>
        <taxon>Popillia</taxon>
    </lineage>
</organism>
<dbReference type="EMBL" id="JASPKY010000819">
    <property type="protein sequence ID" value="KAK9681376.1"/>
    <property type="molecule type" value="Genomic_DNA"/>
</dbReference>
<sequence length="95" mass="10300">MVVKRRYAVFSGIDSITPANSTQKERGCGELTETTAFMLSLTVPYGDCGSAVVVSRTSIVAVHTSGTDEYVNHLSIRPLHNITVRTLGGITIPFW</sequence>
<evidence type="ECO:0000313" key="1">
    <source>
        <dbReference type="EMBL" id="KAK9681376.1"/>
    </source>
</evidence>
<keyword evidence="2" id="KW-1185">Reference proteome</keyword>
<dbReference type="Proteomes" id="UP001458880">
    <property type="component" value="Unassembled WGS sequence"/>
</dbReference>
<reference evidence="1 2" key="1">
    <citation type="journal article" date="2024" name="BMC Genomics">
        <title>De novo assembly and annotation of Popillia japonica's genome with initial clues to its potential as an invasive pest.</title>
        <authorList>
            <person name="Cucini C."/>
            <person name="Boschi S."/>
            <person name="Funari R."/>
            <person name="Cardaioli E."/>
            <person name="Iannotti N."/>
            <person name="Marturano G."/>
            <person name="Paoli F."/>
            <person name="Bruttini M."/>
            <person name="Carapelli A."/>
            <person name="Frati F."/>
            <person name="Nardi F."/>
        </authorList>
    </citation>
    <scope>NUCLEOTIDE SEQUENCE [LARGE SCALE GENOMIC DNA]</scope>
    <source>
        <strain evidence="1">DMR45628</strain>
    </source>
</reference>
<proteinExistence type="predicted"/>
<comment type="caution">
    <text evidence="1">The sequence shown here is derived from an EMBL/GenBank/DDBJ whole genome shotgun (WGS) entry which is preliminary data.</text>
</comment>
<protein>
    <submittedName>
        <fullName evidence="1">Uncharacterized protein</fullName>
    </submittedName>
</protein>
<name>A0AAW1HYP3_POPJA</name>
<accession>A0AAW1HYP3</accession>
<dbReference type="AlphaFoldDB" id="A0AAW1HYP3"/>
<gene>
    <name evidence="1" type="ORF">QE152_g38352</name>
</gene>